<dbReference type="RefSeq" id="WP_095405331.1">
    <property type="nucleotide sequence ID" value="NZ_NOJZ02000030.1"/>
</dbReference>
<evidence type="ECO:0000313" key="3">
    <source>
        <dbReference type="Proteomes" id="UP000243494"/>
    </source>
</evidence>
<evidence type="ECO:0000256" key="1">
    <source>
        <dbReference type="SAM" id="Phobius"/>
    </source>
</evidence>
<feature type="transmembrane region" description="Helical" evidence="1">
    <location>
        <begin position="33"/>
        <end position="51"/>
    </location>
</feature>
<comment type="caution">
    <text evidence="2">The sequence shown here is derived from an EMBL/GenBank/DDBJ whole genome shotgun (WGS) entry which is preliminary data.</text>
</comment>
<keyword evidence="3" id="KW-1185">Reference proteome</keyword>
<feature type="transmembrane region" description="Helical" evidence="1">
    <location>
        <begin position="6"/>
        <end position="24"/>
    </location>
</feature>
<protein>
    <submittedName>
        <fullName evidence="2">Uncharacterized protein</fullName>
    </submittedName>
</protein>
<name>A0A371IQC9_9FIRM</name>
<evidence type="ECO:0000313" key="2">
    <source>
        <dbReference type="EMBL" id="RDY22697.1"/>
    </source>
</evidence>
<keyword evidence="1" id="KW-0472">Membrane</keyword>
<sequence length="79" mass="8499">MGLVIGIIVVLIGLVLLGGLIGAIKESGELGQLFLFAIFMIIICSIFGGFIPFSELIIKISGFVIVALIIYFGYNMIFN</sequence>
<accession>A0A371IQC9</accession>
<keyword evidence="1" id="KW-1133">Transmembrane helix</keyword>
<gene>
    <name evidence="2" type="ORF">CHF27_012025</name>
</gene>
<organism evidence="2 3">
    <name type="scientific">Romboutsia maritimum</name>
    <dbReference type="NCBI Taxonomy" id="2020948"/>
    <lineage>
        <taxon>Bacteria</taxon>
        <taxon>Bacillati</taxon>
        <taxon>Bacillota</taxon>
        <taxon>Clostridia</taxon>
        <taxon>Peptostreptococcales</taxon>
        <taxon>Peptostreptococcaceae</taxon>
        <taxon>Romboutsia</taxon>
    </lineage>
</organism>
<reference evidence="2 3" key="1">
    <citation type="journal article" date="2017" name="Genome Announc.">
        <title>Draft Genome Sequence of Romboutsia maritimum sp. nov. Strain CCRI-22766(T), Isolated from Coastal Estuarine Mud.</title>
        <authorList>
            <person name="Maheux A.F."/>
            <person name="Boudreau D.K."/>
            <person name="Berube E."/>
            <person name="Boissinot M."/>
            <person name="Raymond F."/>
            <person name="Brodeur S."/>
            <person name="Corbeil J."/>
            <person name="Brightwell G."/>
            <person name="Broda D."/>
            <person name="Omar R.F."/>
            <person name="Bergeron M.G."/>
        </authorList>
    </citation>
    <scope>NUCLEOTIDE SEQUENCE [LARGE SCALE GENOMIC DNA]</scope>
    <source>
        <strain evidence="2 3">CCRI-22766</strain>
    </source>
</reference>
<dbReference type="EMBL" id="NOJZ02000030">
    <property type="protein sequence ID" value="RDY22697.1"/>
    <property type="molecule type" value="Genomic_DNA"/>
</dbReference>
<keyword evidence="1" id="KW-0812">Transmembrane</keyword>
<dbReference type="Proteomes" id="UP000243494">
    <property type="component" value="Unassembled WGS sequence"/>
</dbReference>
<feature type="transmembrane region" description="Helical" evidence="1">
    <location>
        <begin position="57"/>
        <end position="77"/>
    </location>
</feature>
<dbReference type="AlphaFoldDB" id="A0A371IQC9"/>
<proteinExistence type="predicted"/>